<dbReference type="RefSeq" id="WP_377368272.1">
    <property type="nucleotide sequence ID" value="NZ_JAOTJD010000007.1"/>
</dbReference>
<dbReference type="InterPro" id="IPR013105">
    <property type="entry name" value="TPR_2"/>
</dbReference>
<dbReference type="EMBL" id="JAOTJD010000007">
    <property type="protein sequence ID" value="MFD3263391.1"/>
    <property type="molecule type" value="Genomic_DNA"/>
</dbReference>
<dbReference type="EC" id="2.4.-.-" evidence="6"/>
<dbReference type="PANTHER" id="PTHR43630:SF2">
    <property type="entry name" value="GLYCOSYLTRANSFERASE"/>
    <property type="match status" value="1"/>
</dbReference>
<keyword evidence="7" id="KW-1185">Reference proteome</keyword>
<organism evidence="6 7">
    <name type="scientific">Phenylobacterium ferrooxidans</name>
    <dbReference type="NCBI Taxonomy" id="2982689"/>
    <lineage>
        <taxon>Bacteria</taxon>
        <taxon>Pseudomonadati</taxon>
        <taxon>Pseudomonadota</taxon>
        <taxon>Alphaproteobacteria</taxon>
        <taxon>Caulobacterales</taxon>
        <taxon>Caulobacteraceae</taxon>
        <taxon>Phenylobacterium</taxon>
    </lineage>
</organism>
<evidence type="ECO:0000313" key="6">
    <source>
        <dbReference type="EMBL" id="MFD3263391.1"/>
    </source>
</evidence>
<gene>
    <name evidence="6" type="ORF">OCL97_05335</name>
</gene>
<dbReference type="InterPro" id="IPR001173">
    <property type="entry name" value="Glyco_trans_2-like"/>
</dbReference>
<dbReference type="PANTHER" id="PTHR43630">
    <property type="entry name" value="POLY-BETA-1,6-N-ACETYL-D-GLUCOSAMINE SYNTHASE"/>
    <property type="match status" value="1"/>
</dbReference>
<dbReference type="PROSITE" id="PS50005">
    <property type="entry name" value="TPR"/>
    <property type="match status" value="1"/>
</dbReference>
<comment type="caution">
    <text evidence="6">The sequence shown here is derived from an EMBL/GenBank/DDBJ whole genome shotgun (WGS) entry which is preliminary data.</text>
</comment>
<dbReference type="CDD" id="cd02511">
    <property type="entry name" value="Beta4Glucosyltransferase"/>
    <property type="match status" value="1"/>
</dbReference>
<evidence type="ECO:0000256" key="1">
    <source>
        <dbReference type="ARBA" id="ARBA00022737"/>
    </source>
</evidence>
<feature type="repeat" description="TPR" evidence="4">
    <location>
        <begin position="184"/>
        <end position="217"/>
    </location>
</feature>
<dbReference type="InterPro" id="IPR029044">
    <property type="entry name" value="Nucleotide-diphossugar_trans"/>
</dbReference>
<evidence type="ECO:0000256" key="2">
    <source>
        <dbReference type="ARBA" id="ARBA00022803"/>
    </source>
</evidence>
<dbReference type="InterPro" id="IPR011990">
    <property type="entry name" value="TPR-like_helical_dom_sf"/>
</dbReference>
<reference evidence="6 7" key="1">
    <citation type="submission" date="2022-09" db="EMBL/GenBank/DDBJ databases">
        <title>New species of Phenylobacterium.</title>
        <authorList>
            <person name="Mieszkin S."/>
        </authorList>
    </citation>
    <scope>NUCLEOTIDE SEQUENCE [LARGE SCALE GENOMIC DNA]</scope>
    <source>
        <strain evidence="6 7">HK31-G</strain>
    </source>
</reference>
<dbReference type="InterPro" id="IPR019734">
    <property type="entry name" value="TPR_rpt"/>
</dbReference>
<dbReference type="Gene3D" id="1.25.40.10">
    <property type="entry name" value="Tetratricopeptide repeat domain"/>
    <property type="match status" value="1"/>
</dbReference>
<keyword evidence="1" id="KW-0677">Repeat</keyword>
<dbReference type="Gene3D" id="3.90.550.10">
    <property type="entry name" value="Spore Coat Polysaccharide Biosynthesis Protein SpsA, Chain A"/>
    <property type="match status" value="1"/>
</dbReference>
<evidence type="ECO:0000259" key="5">
    <source>
        <dbReference type="Pfam" id="PF00535"/>
    </source>
</evidence>
<keyword evidence="6" id="KW-0808">Transferase</keyword>
<dbReference type="SUPFAM" id="SSF48452">
    <property type="entry name" value="TPR-like"/>
    <property type="match status" value="1"/>
</dbReference>
<keyword evidence="6" id="KW-0328">Glycosyltransferase</keyword>
<comment type="similarity">
    <text evidence="3">Belongs to the glycosyltransferase 2 family. WaaE/KdtX subfamily.</text>
</comment>
<dbReference type="GO" id="GO:0016757">
    <property type="term" value="F:glycosyltransferase activity"/>
    <property type="evidence" value="ECO:0007669"/>
    <property type="project" value="UniProtKB-KW"/>
</dbReference>
<keyword evidence="2 4" id="KW-0802">TPR repeat</keyword>
<dbReference type="Pfam" id="PF00535">
    <property type="entry name" value="Glycos_transf_2"/>
    <property type="match status" value="1"/>
</dbReference>
<accession>A0ABW6CNR7</accession>
<dbReference type="SUPFAM" id="SSF53448">
    <property type="entry name" value="Nucleotide-diphospho-sugar transferases"/>
    <property type="match status" value="1"/>
</dbReference>
<feature type="domain" description="Glycosyltransferase 2-like" evidence="5">
    <location>
        <begin position="7"/>
        <end position="88"/>
    </location>
</feature>
<protein>
    <submittedName>
        <fullName evidence="6">Glycosyltransferase</fullName>
        <ecNumber evidence="6">2.4.-.-</ecNumber>
    </submittedName>
</protein>
<sequence>MTRLALVMIARDEAHQIARALDSAAAHVDLMIVLDTGSIDGTQEIARACGAQVHEFAWCDDFAAARNASLDLSPADWNLVLDADEWIESGGEALAVLEPDTMGWVRRDNQLADEAVAQTWIPRVLPRGVRYTGRIHEQPAGPERGVRLPLLLGHDGFTQASLARKGDRNEVLLMADLRDHPEDPYLWFQLAKEHQARGHPPQAALCFTEALRLAPTDAPWRHGLVVRGLTALKDAGQLDEARALAEAERPAWSGSPDFHFAVGDLYLQCAMSDPARAVSELLPMAEAAWKTCLEIGEQPHLDGSVRGRGSFMAAHNLATLYETFGPKAAAARYRELASLR</sequence>
<evidence type="ECO:0000256" key="4">
    <source>
        <dbReference type="PROSITE-ProRule" id="PRU00339"/>
    </source>
</evidence>
<proteinExistence type="inferred from homology"/>
<dbReference type="Proteomes" id="UP001598130">
    <property type="component" value="Unassembled WGS sequence"/>
</dbReference>
<dbReference type="Pfam" id="PF07719">
    <property type="entry name" value="TPR_2"/>
    <property type="match status" value="1"/>
</dbReference>
<evidence type="ECO:0000256" key="3">
    <source>
        <dbReference type="ARBA" id="ARBA00038494"/>
    </source>
</evidence>
<evidence type="ECO:0000313" key="7">
    <source>
        <dbReference type="Proteomes" id="UP001598130"/>
    </source>
</evidence>
<name>A0ABW6CNR7_9CAUL</name>